<dbReference type="EMBL" id="CP012159">
    <property type="protein sequence ID" value="AKT37918.1"/>
    <property type="molecule type" value="Genomic_DNA"/>
</dbReference>
<dbReference type="STRING" id="52.CMC5_020610"/>
<evidence type="ECO:0000313" key="3">
    <source>
        <dbReference type="Proteomes" id="UP000067626"/>
    </source>
</evidence>
<reference evidence="2 3" key="1">
    <citation type="submission" date="2015-07" db="EMBL/GenBank/DDBJ databases">
        <title>Genome analysis of myxobacterium Chondromyces crocatus Cm c5 reveals a high potential for natural compound synthesis and the genetic basis for the loss of fruiting body formation.</title>
        <authorList>
            <person name="Zaburannyi N."/>
            <person name="Bunk B."/>
            <person name="Maier J."/>
            <person name="Overmann J."/>
            <person name="Mueller R."/>
        </authorList>
    </citation>
    <scope>NUCLEOTIDE SEQUENCE [LARGE SCALE GENOMIC DNA]</scope>
    <source>
        <strain evidence="2 3">Cm c5</strain>
    </source>
</reference>
<dbReference type="KEGG" id="ccro:CMC5_020610"/>
<gene>
    <name evidence="2" type="ORF">CMC5_020610</name>
</gene>
<dbReference type="PATRIC" id="fig|52.7.peg.2219"/>
<dbReference type="Proteomes" id="UP000067626">
    <property type="component" value="Chromosome"/>
</dbReference>
<dbReference type="OrthoDB" id="5506976at2"/>
<dbReference type="RefSeq" id="WP_050430220.1">
    <property type="nucleotide sequence ID" value="NZ_CP012159.1"/>
</dbReference>
<proteinExistence type="predicted"/>
<dbReference type="InterPro" id="IPR011990">
    <property type="entry name" value="TPR-like_helical_dom_sf"/>
</dbReference>
<dbReference type="AlphaFoldDB" id="A0A0K1EBG0"/>
<dbReference type="Gene3D" id="1.25.40.10">
    <property type="entry name" value="Tetratricopeptide repeat domain"/>
    <property type="match status" value="1"/>
</dbReference>
<name>A0A0K1EBG0_CHOCO</name>
<organism evidence="2 3">
    <name type="scientific">Chondromyces crocatus</name>
    <dbReference type="NCBI Taxonomy" id="52"/>
    <lineage>
        <taxon>Bacteria</taxon>
        <taxon>Pseudomonadati</taxon>
        <taxon>Myxococcota</taxon>
        <taxon>Polyangia</taxon>
        <taxon>Polyangiales</taxon>
        <taxon>Polyangiaceae</taxon>
        <taxon>Chondromyces</taxon>
    </lineage>
</organism>
<sequence length="330" mass="34674">MVDRNWVWTGIFLLSFPVQFALVPTASAAPPPKPDARAAALFREGRVAMAREDYATACPRFEESARIEPAPGTLLNLGLCQEKVGQLAHALHSFTTAIDKLPPHDERILFARERVAAILPQVARLTVVLPRTAPPDVRVLRDGQEVPPEELGVEVPIDAGRHQIELELPGEPTLRRSILLAPGESRTVSLDEVEQKTQATVEVKPSSAWPSRATVGYVVGGVGAASLTTSLITGALVLGKKSIVDEECNESTCRSQKGIDAASAGSTLSTVSTVTFVAGLLGVGAGVYLVLTDEGSSSDGATSGAGASSATMFGPTFLPGGAALSVWRQF</sequence>
<keyword evidence="3" id="KW-1185">Reference proteome</keyword>
<dbReference type="SUPFAM" id="SSF48452">
    <property type="entry name" value="TPR-like"/>
    <property type="match status" value="1"/>
</dbReference>
<evidence type="ECO:0000256" key="1">
    <source>
        <dbReference type="SAM" id="SignalP"/>
    </source>
</evidence>
<evidence type="ECO:0000313" key="2">
    <source>
        <dbReference type="EMBL" id="AKT37918.1"/>
    </source>
</evidence>
<feature type="chain" id="PRO_5005459188" description="PEGA domain-containing protein" evidence="1">
    <location>
        <begin position="29"/>
        <end position="330"/>
    </location>
</feature>
<keyword evidence="1" id="KW-0732">Signal</keyword>
<evidence type="ECO:0008006" key="4">
    <source>
        <dbReference type="Google" id="ProtNLM"/>
    </source>
</evidence>
<feature type="signal peptide" evidence="1">
    <location>
        <begin position="1"/>
        <end position="28"/>
    </location>
</feature>
<protein>
    <recommendedName>
        <fullName evidence="4">PEGA domain-containing protein</fullName>
    </recommendedName>
</protein>
<accession>A0A0K1EBG0</accession>